<reference evidence="2" key="1">
    <citation type="submission" date="2021-02" db="EMBL/GenBank/DDBJ databases">
        <authorList>
            <person name="Nowell W R."/>
        </authorList>
    </citation>
    <scope>NUCLEOTIDE SEQUENCE</scope>
</reference>
<evidence type="ECO:0000313" key="2">
    <source>
        <dbReference type="EMBL" id="CAF1272779.1"/>
    </source>
</evidence>
<evidence type="ECO:0008006" key="3">
    <source>
        <dbReference type="Google" id="ProtNLM"/>
    </source>
</evidence>
<dbReference type="PANTHER" id="PTHR46579:SF1">
    <property type="entry name" value="F5_8 TYPE C DOMAIN-CONTAINING PROTEIN"/>
    <property type="match status" value="1"/>
</dbReference>
<comment type="caution">
    <text evidence="2">The sequence shown here is derived from an EMBL/GenBank/DDBJ whole genome shotgun (WGS) entry which is preliminary data.</text>
</comment>
<keyword evidence="1" id="KW-0472">Membrane</keyword>
<gene>
    <name evidence="2" type="ORF">CJN711_LOCUS15564</name>
</gene>
<dbReference type="PANTHER" id="PTHR46579">
    <property type="entry name" value="F5/8 TYPE C DOMAIN-CONTAINING PROTEIN-RELATED"/>
    <property type="match status" value="1"/>
</dbReference>
<dbReference type="Proteomes" id="UP000663855">
    <property type="component" value="Unassembled WGS sequence"/>
</dbReference>
<proteinExistence type="predicted"/>
<keyword evidence="1" id="KW-1133">Transmembrane helix</keyword>
<name>A0A815BNK9_9BILA</name>
<sequence length="859" mass="100252">MENIIPRVPNCSSVNVRMFDHNKKQQQRSRSFKYRESLRAKCAHIIKKNLAAIPGGCINNQLTYNRNYMEHFDDIVTNDEIINVTYDHAYDLDLSHTNNDSSEGGRDDDIELDSHEDIEPVKDFFIAESPSLENNIDSEDDDTSNKKYLQILEFIRDANLDKASTDRLMRLLNNVNEYAGLPRTGRELWHELGVEFNYRTFISCTKCNKDLLKFGDKCNCIETNHLMNTEFVLFSLADEIRRVVKNNIDLIEFFRIHKAEFPYDIVNGDLYVNRIKNNPITLILGSDGKPTFKSSKTSAWPVLCTIAEIPPPIRDYQQNVMLFGLYHSPVGPTAESLLGKIVKAIERLRRTGLTIDLGARDNSITLKMMNLFIFFFARIQTFDVHVQLIVGDFPARSKFNLLSGHAGYFACSRCLINGVRCKAHQHILYTWLEYRTKCPVERTDENMHISFDLIETSRKTIRPNGVIGKSPLCSILSIPKQSVFDYFHTCLKVHLPVLISKWVKLLSKVDLNKADIYLSGILYPHSFNRHPKKLSMFDQWKASQMRTFFLYVSLPLLIHLGKCLPSAVAAHFSLFYIYIRTLIFFYNRSDVLAMRPFIECYLEQFSLIYDECNELLSTHVHVHLWEQCLQHGALAFHSMFVIESSLNHLAKMVHGTVSLGEQISFWYSIDRYLQSKKKKRTSNIFLQNHLFDYEFFDQRLAQQYEKQFFDNFYQFFGHTNRSDIRFSSRFRCGLCVFHSLAYNLRKKSASFRVCVYNSVCSKLFCFGEVIFFFHYQNNEFFFFKQMLCSTSLYSKHLAIDDRIIPSWSDRIDQYFYTVDSSSISFLIYPCSSLLRKCIFIPFEGNEILCTNIDHELEHD</sequence>
<dbReference type="EMBL" id="CAJNOV010007195">
    <property type="protein sequence ID" value="CAF1272779.1"/>
    <property type="molecule type" value="Genomic_DNA"/>
</dbReference>
<organism evidence="2">
    <name type="scientific">Rotaria magnacalcarata</name>
    <dbReference type="NCBI Taxonomy" id="392030"/>
    <lineage>
        <taxon>Eukaryota</taxon>
        <taxon>Metazoa</taxon>
        <taxon>Spiralia</taxon>
        <taxon>Gnathifera</taxon>
        <taxon>Rotifera</taxon>
        <taxon>Eurotatoria</taxon>
        <taxon>Bdelloidea</taxon>
        <taxon>Philodinida</taxon>
        <taxon>Philodinidae</taxon>
        <taxon>Rotaria</taxon>
    </lineage>
</organism>
<accession>A0A815BNK9</accession>
<protein>
    <recommendedName>
        <fullName evidence="3">Transposase domain-containing protein</fullName>
    </recommendedName>
</protein>
<feature type="transmembrane region" description="Helical" evidence="1">
    <location>
        <begin position="548"/>
        <end position="579"/>
    </location>
</feature>
<keyword evidence="1" id="KW-0812">Transmembrane</keyword>
<dbReference type="AlphaFoldDB" id="A0A815BNK9"/>
<evidence type="ECO:0000256" key="1">
    <source>
        <dbReference type="SAM" id="Phobius"/>
    </source>
</evidence>